<evidence type="ECO:0000259" key="2">
    <source>
        <dbReference type="Pfam" id="PF16344"/>
    </source>
</evidence>
<reference evidence="4 5" key="1">
    <citation type="submission" date="2016-09" db="EMBL/GenBank/DDBJ databases">
        <authorList>
            <person name="Capua I."/>
            <person name="De Benedictis P."/>
            <person name="Joannis T."/>
            <person name="Lombin L.H."/>
            <person name="Cattoli G."/>
        </authorList>
    </citation>
    <scope>NUCLEOTIDE SEQUENCE [LARGE SCALE GENOMIC DNA]</scope>
    <source>
        <strain evidence="4 5">UB20</strain>
    </source>
</reference>
<evidence type="ECO:0000259" key="1">
    <source>
        <dbReference type="Pfam" id="PF04773"/>
    </source>
</evidence>
<dbReference type="EMBL" id="FMMM01000048">
    <property type="protein sequence ID" value="SCQ21185.1"/>
    <property type="molecule type" value="Genomic_DNA"/>
</dbReference>
<sequence>METGNKIDEAILLEYLSGKIFGKEKVDVETWIAQSETNEQLTRDIHYIYYSTEVLRTIREAKTIEALRNVRRKIVWRRLSTVGRWTQRIAAILFIPLFCVLLYQHLPEKTIGNVELHTSPGMVATTTLPDGSMVWLNADSRITYPSVFTGHCREVDLEGEAYFSVRKHRNRPFIVHTSSGAKVEVLGTEFNLEAYRKDELVNATLVSGSVRFTYPSGDHGEASIVLNPDEYVRYNKTTKHLILNTIIPETQIAWKDGLVIFRNTPFKDALRILEKRFNAQFDVKNNKLYEHSYTGRFDTQQLPLILEHFRISSGIRYRIIEPERKEDAAQEKTIVEIF</sequence>
<dbReference type="OrthoDB" id="1042605at2"/>
<dbReference type="RefSeq" id="WP_046825801.1">
    <property type="nucleotide sequence ID" value="NZ_CAUQHC010000003.1"/>
</dbReference>
<evidence type="ECO:0000313" key="6">
    <source>
        <dbReference type="Proteomes" id="UP000219259"/>
    </source>
</evidence>
<dbReference type="InterPro" id="IPR006860">
    <property type="entry name" value="FecR"/>
</dbReference>
<dbReference type="Proteomes" id="UP000182057">
    <property type="component" value="Unassembled WGS sequence"/>
</dbReference>
<dbReference type="Gene3D" id="3.55.50.30">
    <property type="match status" value="1"/>
</dbReference>
<reference evidence="3 6" key="2">
    <citation type="submission" date="2017-09" db="EMBL/GenBank/DDBJ databases">
        <title>Phase variable restriction modification systems are present in the genome sequences of periodontal pathogens Prevotella intermedia, Tannerella forsythia and Porphyromonas gingivalis.</title>
        <authorList>
            <person name="Haigh R.D."/>
            <person name="Crawford L."/>
            <person name="Ralph J."/>
            <person name="Wanford J."/>
            <person name="Vartoukian S.R."/>
            <person name="Hijazib K."/>
            <person name="Wade W."/>
            <person name="Oggioni M.R."/>
        </authorList>
    </citation>
    <scope>NUCLEOTIDE SEQUENCE [LARGE SCALE GENOMIC DNA]</scope>
    <source>
        <strain evidence="3 6">WW11663</strain>
    </source>
</reference>
<name>A0A1D3UM88_TANFO</name>
<accession>A0A1D3UM88</accession>
<organism evidence="4 5">
    <name type="scientific">Tannerella forsythia</name>
    <name type="common">Bacteroides forsythus</name>
    <dbReference type="NCBI Taxonomy" id="28112"/>
    <lineage>
        <taxon>Bacteria</taxon>
        <taxon>Pseudomonadati</taxon>
        <taxon>Bacteroidota</taxon>
        <taxon>Bacteroidia</taxon>
        <taxon>Bacteroidales</taxon>
        <taxon>Tannerellaceae</taxon>
        <taxon>Tannerella</taxon>
    </lineage>
</organism>
<dbReference type="InterPro" id="IPR012373">
    <property type="entry name" value="Ferrdict_sens_TM"/>
</dbReference>
<feature type="domain" description="Protein FecR C-terminal" evidence="2">
    <location>
        <begin position="259"/>
        <end position="319"/>
    </location>
</feature>
<dbReference type="FunFam" id="2.60.120.1440:FF:000001">
    <property type="entry name" value="Putative anti-sigma factor"/>
    <property type="match status" value="1"/>
</dbReference>
<evidence type="ECO:0000313" key="3">
    <source>
        <dbReference type="EMBL" id="PDP42739.1"/>
    </source>
</evidence>
<evidence type="ECO:0000313" key="4">
    <source>
        <dbReference type="EMBL" id="SCQ21185.1"/>
    </source>
</evidence>
<dbReference type="Gene3D" id="2.60.120.1440">
    <property type="match status" value="1"/>
</dbReference>
<dbReference type="AlphaFoldDB" id="A0A1D3UM88"/>
<feature type="domain" description="FecR protein" evidence="1">
    <location>
        <begin position="116"/>
        <end position="211"/>
    </location>
</feature>
<dbReference type="PANTHER" id="PTHR30273:SF2">
    <property type="entry name" value="PROTEIN FECR"/>
    <property type="match status" value="1"/>
</dbReference>
<dbReference type="GO" id="GO:0016989">
    <property type="term" value="F:sigma factor antagonist activity"/>
    <property type="evidence" value="ECO:0007669"/>
    <property type="project" value="TreeGrafter"/>
</dbReference>
<dbReference type="Proteomes" id="UP000219259">
    <property type="component" value="Unassembled WGS sequence"/>
</dbReference>
<dbReference type="InterPro" id="IPR032508">
    <property type="entry name" value="FecR_C"/>
</dbReference>
<dbReference type="Pfam" id="PF16344">
    <property type="entry name" value="FecR_C"/>
    <property type="match status" value="1"/>
</dbReference>
<dbReference type="PIRSF" id="PIRSF018266">
    <property type="entry name" value="FecR"/>
    <property type="match status" value="1"/>
</dbReference>
<protein>
    <submittedName>
        <fullName evidence="3">Anti-sigma factor</fullName>
    </submittedName>
    <submittedName>
        <fullName evidence="4">Fec operon regulator FecR</fullName>
    </submittedName>
</protein>
<dbReference type="PANTHER" id="PTHR30273">
    <property type="entry name" value="PERIPLASMIC SIGNAL SENSOR AND SIGMA FACTOR ACTIVATOR FECR-RELATED"/>
    <property type="match status" value="1"/>
</dbReference>
<gene>
    <name evidence="3" type="ORF">CLI86_11850</name>
    <name evidence="4" type="ORF">TFUB20_01295</name>
</gene>
<evidence type="ECO:0000313" key="5">
    <source>
        <dbReference type="Proteomes" id="UP000182057"/>
    </source>
</evidence>
<proteinExistence type="predicted"/>
<dbReference type="EMBL" id="NSLJ01000039">
    <property type="protein sequence ID" value="PDP42739.1"/>
    <property type="molecule type" value="Genomic_DNA"/>
</dbReference>
<dbReference type="Pfam" id="PF04773">
    <property type="entry name" value="FecR"/>
    <property type="match status" value="1"/>
</dbReference>